<sequence>MDLKANREKKEYSFENFSIPKFLEIEKIRNTKVGSIQLNEQFADNINFSSTLPKKVNFHSSYSFHSLFWTRKPKK</sequence>
<dbReference type="AlphaFoldDB" id="A0AAX3BAT9"/>
<gene>
    <name evidence="1" type="ORF">KDW03_06960</name>
</gene>
<accession>A0AAX3BAT9</accession>
<protein>
    <submittedName>
        <fullName evidence="1">Uncharacterized protein</fullName>
    </submittedName>
</protein>
<dbReference type="Proteomes" id="UP001056539">
    <property type="component" value="Chromosome"/>
</dbReference>
<reference evidence="1" key="1">
    <citation type="submission" date="2021-04" db="EMBL/GenBank/DDBJ databases">
        <authorList>
            <person name="Postec A."/>
        </authorList>
    </citation>
    <scope>NUCLEOTIDE SEQUENCE</scope>
    <source>
        <strain evidence="1">F1F22</strain>
    </source>
</reference>
<evidence type="ECO:0000313" key="1">
    <source>
        <dbReference type="EMBL" id="URA09241.1"/>
    </source>
</evidence>
<keyword evidence="2" id="KW-1185">Reference proteome</keyword>
<evidence type="ECO:0000313" key="2">
    <source>
        <dbReference type="Proteomes" id="UP001056539"/>
    </source>
</evidence>
<organism evidence="1 2">
    <name type="scientific">Thermospira aquatica</name>
    <dbReference type="NCBI Taxonomy" id="2828656"/>
    <lineage>
        <taxon>Bacteria</taxon>
        <taxon>Pseudomonadati</taxon>
        <taxon>Spirochaetota</taxon>
        <taxon>Spirochaetia</taxon>
        <taxon>Brevinematales</taxon>
        <taxon>Thermospiraceae</taxon>
        <taxon>Thermospira</taxon>
    </lineage>
</organism>
<dbReference type="RefSeq" id="WP_271434367.1">
    <property type="nucleotide sequence ID" value="NZ_CP073355.1"/>
</dbReference>
<proteinExistence type="predicted"/>
<dbReference type="EMBL" id="CP073355">
    <property type="protein sequence ID" value="URA09241.1"/>
    <property type="molecule type" value="Genomic_DNA"/>
</dbReference>
<dbReference type="KEGG" id="taqu:KDW03_06960"/>
<name>A0AAX3BAT9_9SPIR</name>
<reference evidence="1" key="2">
    <citation type="submission" date="2022-06" db="EMBL/GenBank/DDBJ databases">
        <title>Thermospira aquatica gen. nov., sp. nov.</title>
        <authorList>
            <person name="Ben Ali Gam Z."/>
            <person name="Labat M."/>
        </authorList>
    </citation>
    <scope>NUCLEOTIDE SEQUENCE</scope>
    <source>
        <strain evidence="1">F1F22</strain>
    </source>
</reference>